<evidence type="ECO:0000313" key="1">
    <source>
        <dbReference type="EMBL" id="OKY78050.1"/>
    </source>
</evidence>
<dbReference type="InterPro" id="IPR037010">
    <property type="entry name" value="VitB12-dep_Met_synth_activ_sf"/>
</dbReference>
<sequence>MKDLDNVYKDIPFELQTDEVLENPPFTKWAQNEKTKMKVRDIVSRVKEDVLSYTKPRSIQKVLPKKNTEIKAYSPPKGLLDSDHLAVGVVTIGAEIYENPIRKNKSRDDRASLEMLVIDAIENIALEKSFRKVALEIKSEATDNGLNTTRIVPPGSGRVDWGIENQEFIFNLINAGKINVELKKTNAISPQKSLSFVIGIGKEIKNIENIFSCEGCERIDCPYRVE</sequence>
<accession>A0A1Q6DUJ9</accession>
<dbReference type="Gene3D" id="3.40.109.40">
    <property type="match status" value="1"/>
</dbReference>
<dbReference type="InParanoid" id="A0A1Q6DUJ9"/>
<gene>
    <name evidence="1" type="ORF">BTN85_0535</name>
</gene>
<name>A0A1Q6DUJ9_METT1</name>
<dbReference type="Proteomes" id="UP000185744">
    <property type="component" value="Unassembled WGS sequence"/>
</dbReference>
<protein>
    <submittedName>
        <fullName evidence="1">Vitamin B12 dependent methionine synthase, activation domain</fullName>
    </submittedName>
</protein>
<proteinExistence type="predicted"/>
<dbReference type="AlphaFoldDB" id="A0A1Q6DUJ9"/>
<comment type="caution">
    <text evidence="1">The sequence shown here is derived from an EMBL/GenBank/DDBJ whole genome shotgun (WGS) entry which is preliminary data.</text>
</comment>
<keyword evidence="2" id="KW-1185">Reference proteome</keyword>
<organism evidence="1 2">
    <name type="scientific">Methanohalarchaeum thermophilum</name>
    <dbReference type="NCBI Taxonomy" id="1903181"/>
    <lineage>
        <taxon>Archaea</taxon>
        <taxon>Methanobacteriati</taxon>
        <taxon>Methanobacteriota</taxon>
        <taxon>Methanonatronarchaeia</taxon>
        <taxon>Methanonatronarchaeales</taxon>
        <taxon>Methanonatronarchaeaceae</taxon>
        <taxon>Candidatus Methanohalarchaeum</taxon>
    </lineage>
</organism>
<evidence type="ECO:0000313" key="2">
    <source>
        <dbReference type="Proteomes" id="UP000185744"/>
    </source>
</evidence>
<dbReference type="SUPFAM" id="SSF56507">
    <property type="entry name" value="Methionine synthase activation domain-like"/>
    <property type="match status" value="1"/>
</dbReference>
<reference evidence="1" key="1">
    <citation type="submission" date="2016-12" db="EMBL/GenBank/DDBJ databases">
        <title>Discovery of methanogenic haloarchaea.</title>
        <authorList>
            <person name="Sorokin D.Y."/>
            <person name="Makarova K.S."/>
            <person name="Abbas B."/>
            <person name="Ferrer M."/>
            <person name="Golyshin P.N."/>
        </authorList>
    </citation>
    <scope>NUCLEOTIDE SEQUENCE [LARGE SCALE GENOMIC DNA]</scope>
    <source>
        <strain evidence="1">HMET1</strain>
    </source>
</reference>
<dbReference type="EMBL" id="MSDW01000001">
    <property type="protein sequence ID" value="OKY78050.1"/>
    <property type="molecule type" value="Genomic_DNA"/>
</dbReference>
<dbReference type="GO" id="GO:0008705">
    <property type="term" value="F:methionine synthase activity"/>
    <property type="evidence" value="ECO:0007669"/>
    <property type="project" value="InterPro"/>
</dbReference>